<dbReference type="OrthoDB" id="797881at2"/>
<evidence type="ECO:0000313" key="2">
    <source>
        <dbReference type="EMBL" id="REG92868.1"/>
    </source>
</evidence>
<proteinExistence type="predicted"/>
<comment type="caution">
    <text evidence="2">The sequence shown here is derived from an EMBL/GenBank/DDBJ whole genome shotgun (WGS) entry which is preliminary data.</text>
</comment>
<keyword evidence="1" id="KW-0175">Coiled coil</keyword>
<evidence type="ECO:0000256" key="1">
    <source>
        <dbReference type="SAM" id="Coils"/>
    </source>
</evidence>
<keyword evidence="3" id="KW-1185">Reference proteome</keyword>
<sequence length="330" mass="37802">MKVYITNSFLFLLVFMQSILCLAQQTQIFRGRLVHINGLDSLVQNIQIRLLDLGTGTSGTDGVFAIAIPKDINEVTVELVNNESTIIYPREGKISVPKNVDILVEVIIGESTMNILTKAIARSNNEIKANLEQIGINQGDIEETLNAFRNDIQSLTDIKISDLKKEIDLEDKQSSFYQEMSITLLNYINEAKDIKDAFKFVSRHAFDDQQALLLLTDAVNNYNVAYEELNKEHSTYEVEIQKLWQSERRTSEAREVFNYALGELHSSNIFVLNLKLEDINNYFHGKIKSSEKKQIKESILREIDQTEFQLDRRLAELDKRALVLLANLRN</sequence>
<name>A0A3E0E3Q9_9BACT</name>
<dbReference type="RefSeq" id="WP_086539745.1">
    <property type="nucleotide sequence ID" value="NZ_MSSW01000003.1"/>
</dbReference>
<accession>A0A3E0E3Q9</accession>
<dbReference type="Proteomes" id="UP000256405">
    <property type="component" value="Unassembled WGS sequence"/>
</dbReference>
<feature type="coiled-coil region" evidence="1">
    <location>
        <begin position="212"/>
        <end position="239"/>
    </location>
</feature>
<protein>
    <submittedName>
        <fullName evidence="2">Uncharacterized protein</fullName>
    </submittedName>
</protein>
<organism evidence="2 3">
    <name type="scientific">Algoriphagus antarcticus</name>
    <dbReference type="NCBI Taxonomy" id="238540"/>
    <lineage>
        <taxon>Bacteria</taxon>
        <taxon>Pseudomonadati</taxon>
        <taxon>Bacteroidota</taxon>
        <taxon>Cytophagia</taxon>
        <taxon>Cytophagales</taxon>
        <taxon>Cyclobacteriaceae</taxon>
        <taxon>Algoriphagus</taxon>
    </lineage>
</organism>
<dbReference type="EMBL" id="QUNF01000002">
    <property type="protein sequence ID" value="REG92868.1"/>
    <property type="molecule type" value="Genomic_DNA"/>
</dbReference>
<evidence type="ECO:0000313" key="3">
    <source>
        <dbReference type="Proteomes" id="UP000256405"/>
    </source>
</evidence>
<reference evidence="2 3" key="1">
    <citation type="submission" date="2018-08" db="EMBL/GenBank/DDBJ databases">
        <title>Genomic Encyclopedia of Archaeal and Bacterial Type Strains, Phase II (KMG-II): from individual species to whole genera.</title>
        <authorList>
            <person name="Goeker M."/>
        </authorList>
    </citation>
    <scope>NUCLEOTIDE SEQUENCE [LARGE SCALE GENOMIC DNA]</scope>
    <source>
        <strain evidence="2 3">DSM 15986</strain>
    </source>
</reference>
<dbReference type="AlphaFoldDB" id="A0A3E0E3Q9"/>
<gene>
    <name evidence="2" type="ORF">C8N25_102271</name>
</gene>